<dbReference type="GO" id="GO:0016757">
    <property type="term" value="F:glycosyltransferase activity"/>
    <property type="evidence" value="ECO:0007669"/>
    <property type="project" value="InterPro"/>
</dbReference>
<dbReference type="RefSeq" id="WP_136496002.1">
    <property type="nucleotide sequence ID" value="NZ_CP046052.1"/>
</dbReference>
<name>A0A6B8KDQ5_9HYPH</name>
<evidence type="ECO:0000313" key="2">
    <source>
        <dbReference type="EMBL" id="QGM45732.1"/>
    </source>
</evidence>
<dbReference type="KEGG" id="mhey:H2LOC_008470"/>
<evidence type="ECO:0000259" key="1">
    <source>
        <dbReference type="Pfam" id="PF00534"/>
    </source>
</evidence>
<protein>
    <submittedName>
        <fullName evidence="2">Glycosyltransferase</fullName>
    </submittedName>
</protein>
<dbReference type="EMBL" id="CP046052">
    <property type="protein sequence ID" value="QGM45732.1"/>
    <property type="molecule type" value="Genomic_DNA"/>
</dbReference>
<dbReference type="SUPFAM" id="SSF53756">
    <property type="entry name" value="UDP-Glycosyltransferase/glycogen phosphorylase"/>
    <property type="match status" value="1"/>
</dbReference>
<evidence type="ECO:0000313" key="3">
    <source>
        <dbReference type="Proteomes" id="UP000309061"/>
    </source>
</evidence>
<accession>A0A6B8KDQ5</accession>
<dbReference type="PANTHER" id="PTHR46401">
    <property type="entry name" value="GLYCOSYLTRANSFERASE WBBK-RELATED"/>
    <property type="match status" value="1"/>
</dbReference>
<dbReference type="Pfam" id="PF00534">
    <property type="entry name" value="Glycos_transf_1"/>
    <property type="match status" value="1"/>
</dbReference>
<dbReference type="PANTHER" id="PTHR46401:SF9">
    <property type="entry name" value="MANNOSYLTRANSFERASE A"/>
    <property type="match status" value="1"/>
</dbReference>
<organism evidence="2 3">
    <name type="scientific">Methylocystis heyeri</name>
    <dbReference type="NCBI Taxonomy" id="391905"/>
    <lineage>
        <taxon>Bacteria</taxon>
        <taxon>Pseudomonadati</taxon>
        <taxon>Pseudomonadota</taxon>
        <taxon>Alphaproteobacteria</taxon>
        <taxon>Hyphomicrobiales</taxon>
        <taxon>Methylocystaceae</taxon>
        <taxon>Methylocystis</taxon>
    </lineage>
</organism>
<reference evidence="2 3" key="1">
    <citation type="submission" date="2019-11" db="EMBL/GenBank/DDBJ databases">
        <title>The genome sequence of Methylocystis heyeri.</title>
        <authorList>
            <person name="Oshkin I.Y."/>
            <person name="Miroshnikov K."/>
            <person name="Dedysh S.N."/>
        </authorList>
    </citation>
    <scope>NUCLEOTIDE SEQUENCE [LARGE SCALE GENOMIC DNA]</scope>
    <source>
        <strain evidence="2 3">H2</strain>
    </source>
</reference>
<keyword evidence="2" id="KW-0808">Transferase</keyword>
<dbReference type="AlphaFoldDB" id="A0A6B8KDQ5"/>
<sequence length="458" mass="50381">MRSENDRLKDYISVVIHAEDREHVVAPPRQTTHPLETAKRFLAQKAKEFYWTATRLVGLGYLHDGSTNLRVWRRALQKFLAAHPSSAATPAPGRRFFIDVTQLLLTERITGIQRVALEVCLSAMRQGGVPVFLHDGHAWACLIAGQPPRPVEIAPGDKLILAGAWWAAPAQTAAVIEAFSQKGGSTVTILFDLFPLLYREICSNVENFVVWFDRIVLASDAVVCISQAVADELIELMSQQKRPFKPGLRLGWQGLGADFSSGADEQPSQQALSISEGKTPFFLGVSTLEPRKGYAIALDAFDKLWREGADASYVIVGREGWLVSALKRRILSHPEYGRRLFWLDNAGDADLRQLYSSAHALVFASIAEGYGLALAEAAHYGLPAIVSDIPVFREIAGDSAAYFQLGDADMLALRLREALAAPKTAPAIPIVSWREATENLLAMIESDAYQYGQLSARL</sequence>
<dbReference type="Proteomes" id="UP000309061">
    <property type="component" value="Chromosome"/>
</dbReference>
<keyword evidence="3" id="KW-1185">Reference proteome</keyword>
<dbReference type="Gene3D" id="3.40.50.2000">
    <property type="entry name" value="Glycogen Phosphorylase B"/>
    <property type="match status" value="1"/>
</dbReference>
<dbReference type="OrthoDB" id="9790710at2"/>
<gene>
    <name evidence="2" type="ORF">H2LOC_008470</name>
</gene>
<dbReference type="InterPro" id="IPR001296">
    <property type="entry name" value="Glyco_trans_1"/>
</dbReference>
<feature type="domain" description="Glycosyl transferase family 1" evidence="1">
    <location>
        <begin position="276"/>
        <end position="424"/>
    </location>
</feature>
<dbReference type="CDD" id="cd03809">
    <property type="entry name" value="GT4_MtfB-like"/>
    <property type="match status" value="1"/>
</dbReference>
<proteinExistence type="predicted"/>